<evidence type="ECO:0000313" key="5">
    <source>
        <dbReference type="EMBL" id="OMJ83303.1"/>
    </source>
</evidence>
<name>A0A1R2C2P2_9CILI</name>
<reference evidence="5 6" key="1">
    <citation type="submission" date="2016-11" db="EMBL/GenBank/DDBJ databases">
        <title>The macronuclear genome of Stentor coeruleus: a giant cell with tiny introns.</title>
        <authorList>
            <person name="Slabodnick M."/>
            <person name="Ruby J.G."/>
            <person name="Reiff S.B."/>
            <person name="Swart E.C."/>
            <person name="Gosai S."/>
            <person name="Prabakaran S."/>
            <person name="Witkowska E."/>
            <person name="Larue G.E."/>
            <person name="Fisher S."/>
            <person name="Freeman R.M."/>
            <person name="Gunawardena J."/>
            <person name="Chu W."/>
            <person name="Stover N.A."/>
            <person name="Gregory B.D."/>
            <person name="Nowacki M."/>
            <person name="Derisi J."/>
            <person name="Roy S.W."/>
            <person name="Marshall W.F."/>
            <person name="Sood P."/>
        </authorList>
    </citation>
    <scope>NUCLEOTIDE SEQUENCE [LARGE SCALE GENOMIC DNA]</scope>
    <source>
        <strain evidence="5">WM001</strain>
    </source>
</reference>
<dbReference type="PANTHER" id="PTHR12446">
    <property type="entry name" value="TESMIN/TSO1-RELATED"/>
    <property type="match status" value="1"/>
</dbReference>
<dbReference type="GO" id="GO:0005634">
    <property type="term" value="C:nucleus"/>
    <property type="evidence" value="ECO:0007669"/>
    <property type="project" value="UniProtKB-SubCell"/>
</dbReference>
<dbReference type="PANTHER" id="PTHR12446:SF34">
    <property type="entry name" value="PROTEIN LIN-54 HOMOLOG"/>
    <property type="match status" value="1"/>
</dbReference>
<evidence type="ECO:0000256" key="3">
    <source>
        <dbReference type="ARBA" id="ARBA00023242"/>
    </source>
</evidence>
<dbReference type="AlphaFoldDB" id="A0A1R2C2P2"/>
<sequence length="204" mass="23469">MDNESLSSNSQFPKGKVCNCKYSKCLKLYCECFSSGEYCFDCNCNNCFNNSEHEETRSLRIKAILDRDPFAFRPKIPKAPDHLVVEPAAHFKGCNCKKTKCTKKYCECFNAKIPCSSICKCRNCKNTDIDKPKDKNNYTPPINEYFKTLAEPLVKKIEKYEEAFSEENSTLCEDSLAKITEIGSYEKFEEYFYAKILLMLNGLS</sequence>
<evidence type="ECO:0000256" key="2">
    <source>
        <dbReference type="ARBA" id="ARBA00007267"/>
    </source>
</evidence>
<dbReference type="Proteomes" id="UP000187209">
    <property type="component" value="Unassembled WGS sequence"/>
</dbReference>
<gene>
    <name evidence="5" type="ORF">SteCoe_15828</name>
</gene>
<dbReference type="SMART" id="SM01114">
    <property type="entry name" value="CXC"/>
    <property type="match status" value="2"/>
</dbReference>
<dbReference type="InterPro" id="IPR005172">
    <property type="entry name" value="CRC"/>
</dbReference>
<proteinExistence type="inferred from homology"/>
<keyword evidence="6" id="KW-1185">Reference proteome</keyword>
<feature type="domain" description="CRC" evidence="4">
    <location>
        <begin position="14"/>
        <end position="129"/>
    </location>
</feature>
<accession>A0A1R2C2P2</accession>
<comment type="caution">
    <text evidence="5">The sequence shown here is derived from an EMBL/GenBank/DDBJ whole genome shotgun (WGS) entry which is preliminary data.</text>
</comment>
<evidence type="ECO:0000256" key="1">
    <source>
        <dbReference type="ARBA" id="ARBA00004123"/>
    </source>
</evidence>
<dbReference type="InterPro" id="IPR033467">
    <property type="entry name" value="Tesmin/TSO1-like_CXC"/>
</dbReference>
<comment type="similarity">
    <text evidence="2">Belongs to the lin-54 family.</text>
</comment>
<dbReference type="PROSITE" id="PS51634">
    <property type="entry name" value="CRC"/>
    <property type="match status" value="1"/>
</dbReference>
<organism evidence="5 6">
    <name type="scientific">Stentor coeruleus</name>
    <dbReference type="NCBI Taxonomy" id="5963"/>
    <lineage>
        <taxon>Eukaryota</taxon>
        <taxon>Sar</taxon>
        <taxon>Alveolata</taxon>
        <taxon>Ciliophora</taxon>
        <taxon>Postciliodesmatophora</taxon>
        <taxon>Heterotrichea</taxon>
        <taxon>Heterotrichida</taxon>
        <taxon>Stentoridae</taxon>
        <taxon>Stentor</taxon>
    </lineage>
</organism>
<dbReference type="OrthoDB" id="6283463at2759"/>
<evidence type="ECO:0000313" key="6">
    <source>
        <dbReference type="Proteomes" id="UP000187209"/>
    </source>
</evidence>
<evidence type="ECO:0000259" key="4">
    <source>
        <dbReference type="PROSITE" id="PS51634"/>
    </source>
</evidence>
<dbReference type="InterPro" id="IPR028307">
    <property type="entry name" value="Lin-54_fam"/>
</dbReference>
<dbReference type="EMBL" id="MPUH01000309">
    <property type="protein sequence ID" value="OMJ83303.1"/>
    <property type="molecule type" value="Genomic_DNA"/>
</dbReference>
<protein>
    <recommendedName>
        <fullName evidence="4">CRC domain-containing protein</fullName>
    </recommendedName>
</protein>
<keyword evidence="3" id="KW-0539">Nucleus</keyword>
<dbReference type="Pfam" id="PF03638">
    <property type="entry name" value="TCR"/>
    <property type="match status" value="2"/>
</dbReference>
<comment type="subcellular location">
    <subcellularLocation>
        <location evidence="1">Nucleus</location>
    </subcellularLocation>
</comment>
<dbReference type="GO" id="GO:0006355">
    <property type="term" value="P:regulation of DNA-templated transcription"/>
    <property type="evidence" value="ECO:0007669"/>
    <property type="project" value="TreeGrafter"/>
</dbReference>